<evidence type="ECO:0000313" key="3">
    <source>
        <dbReference type="Proteomes" id="UP001274896"/>
    </source>
</evidence>
<accession>A0AAE0QAZ0</accession>
<feature type="compositionally biased region" description="Basic and acidic residues" evidence="1">
    <location>
        <begin position="258"/>
        <end position="304"/>
    </location>
</feature>
<feature type="region of interest" description="Disordered" evidence="1">
    <location>
        <begin position="442"/>
        <end position="598"/>
    </location>
</feature>
<feature type="compositionally biased region" description="Basic and acidic residues" evidence="1">
    <location>
        <begin position="373"/>
        <end position="416"/>
    </location>
</feature>
<feature type="region of interest" description="Disordered" evidence="1">
    <location>
        <begin position="137"/>
        <end position="160"/>
    </location>
</feature>
<organism evidence="2 3">
    <name type="scientific">Hemibagrus guttatus</name>
    <dbReference type="NCBI Taxonomy" id="175788"/>
    <lineage>
        <taxon>Eukaryota</taxon>
        <taxon>Metazoa</taxon>
        <taxon>Chordata</taxon>
        <taxon>Craniata</taxon>
        <taxon>Vertebrata</taxon>
        <taxon>Euteleostomi</taxon>
        <taxon>Actinopterygii</taxon>
        <taxon>Neopterygii</taxon>
        <taxon>Teleostei</taxon>
        <taxon>Ostariophysi</taxon>
        <taxon>Siluriformes</taxon>
        <taxon>Bagridae</taxon>
        <taxon>Hemibagrus</taxon>
    </lineage>
</organism>
<sequence length="828" mass="96829">MKESGLLKELENCDPEAAAPQKKRARHESADETDYNITGFPDLKLISTFAKLENWVSDPNISQNLLSDLRKKLTEKSMADLEKELKYKEPKKSLCFNADNIDEIRKNKELDIFLCSTKDATFPKLALKMFFKKCGSASSGNKAQSSTDHEETNDTITDLESSGYGSLLSSSFNDSNCSRHFDHLRQNDKILPDEDTLTVCNPTGDKDIQIHENKDIEIESKTNEQHHRGSYIQMHHEVKADEPSKEPMDSQDNHIDEMEEQAQRSDVSRHEDVSLQKKERPQEDGLGRMEIRDTHIRETDEEPQRSYGPNDPRYEDVFLHQNKRFTKKETQLEDGKTDKQDTHIRETDEEPQRSYGPNNPRYEDDLLLQNEQFTKKERPQEDGLERMDMPDTHIKETDEEPHRSFDPNDTRNKDASVMRNESASCGCMIMQQNEQENMQLDPENKWSENNDNEFDSKTTEQHHRGSFIQMHHKVKADAPSQEPMDSQDTHIDEMEEQAQRSDMSRHEDVSLQKKERPQEDGFGRMEIRDTHIRETDEEPQRSYGPNDPRYEDVFLHQNKRFTKKETQLEDGRMEIRDTHIRETDEEPQRSYGPNNPRYEDDLLLQIEQFTKKERPQEDGLERMEMPDTHIREADEQPQRSYDPNDPRQQNDQENMQLVPQPFSQKQAQNQIKATKQRGNAKSQTEKKKEKDKRLLDWAMKQCNGSKEELRNIFDNISIKNLVEHSDYPCFTAENVMVFTNPTAESQIIFISNDNTSISTNTMVNYQMFVCNIKKAIILGPKNPTEMIIEYAMDKVTINKYTDFVFKVFAPILAVFKMIQKEEKLYSLI</sequence>
<dbReference type="EMBL" id="JAUCMX010000019">
    <property type="protein sequence ID" value="KAK3517025.1"/>
    <property type="molecule type" value="Genomic_DNA"/>
</dbReference>
<comment type="caution">
    <text evidence="2">The sequence shown here is derived from an EMBL/GenBank/DDBJ whole genome shotgun (WGS) entry which is preliminary data.</text>
</comment>
<dbReference type="AlphaFoldDB" id="A0AAE0QAZ0"/>
<keyword evidence="3" id="KW-1185">Reference proteome</keyword>
<feature type="compositionally biased region" description="Basic and acidic residues" evidence="1">
    <location>
        <begin position="442"/>
        <end position="463"/>
    </location>
</feature>
<feature type="region of interest" description="Disordered" evidence="1">
    <location>
        <begin position="1"/>
        <end position="33"/>
    </location>
</feature>
<proteinExistence type="predicted"/>
<evidence type="ECO:0000313" key="2">
    <source>
        <dbReference type="EMBL" id="KAK3517025.1"/>
    </source>
</evidence>
<feature type="compositionally biased region" description="Basic and acidic residues" evidence="1">
    <location>
        <begin position="327"/>
        <end position="352"/>
    </location>
</feature>
<feature type="compositionally biased region" description="Polar residues" evidence="1">
    <location>
        <begin position="137"/>
        <end position="146"/>
    </location>
</feature>
<feature type="compositionally biased region" description="Polar residues" evidence="1">
    <location>
        <begin position="651"/>
        <end position="682"/>
    </location>
</feature>
<feature type="region of interest" description="Disordered" evidence="1">
    <location>
        <begin position="258"/>
        <end position="419"/>
    </location>
</feature>
<feature type="compositionally biased region" description="Basic and acidic residues" evidence="1">
    <location>
        <begin position="1"/>
        <end position="11"/>
    </location>
</feature>
<name>A0AAE0QAZ0_9TELE</name>
<protein>
    <submittedName>
        <fullName evidence="2">Uncharacterized protein</fullName>
    </submittedName>
</protein>
<feature type="region of interest" description="Disordered" evidence="1">
    <location>
        <begin position="630"/>
        <end position="691"/>
    </location>
</feature>
<feature type="compositionally biased region" description="Basic and acidic residues" evidence="1">
    <location>
        <begin position="563"/>
        <end position="588"/>
    </location>
</feature>
<evidence type="ECO:0000256" key="1">
    <source>
        <dbReference type="SAM" id="MobiDB-lite"/>
    </source>
</evidence>
<feature type="compositionally biased region" description="Basic and acidic residues" evidence="1">
    <location>
        <begin position="487"/>
        <end position="540"/>
    </location>
</feature>
<dbReference type="Proteomes" id="UP001274896">
    <property type="component" value="Unassembled WGS sequence"/>
</dbReference>
<gene>
    <name evidence="2" type="ORF">QTP70_030438</name>
</gene>
<reference evidence="2" key="1">
    <citation type="submission" date="2023-06" db="EMBL/GenBank/DDBJ databases">
        <title>Male Hemibagrus guttatus genome.</title>
        <authorList>
            <person name="Bian C."/>
        </authorList>
    </citation>
    <scope>NUCLEOTIDE SEQUENCE</scope>
    <source>
        <strain evidence="2">Male_cb2023</strain>
        <tissue evidence="2">Muscle</tissue>
    </source>
</reference>
<feature type="compositionally biased region" description="Basic and acidic residues" evidence="1">
    <location>
        <begin position="630"/>
        <end position="650"/>
    </location>
</feature>